<dbReference type="GO" id="GO:0005886">
    <property type="term" value="C:plasma membrane"/>
    <property type="evidence" value="ECO:0007669"/>
    <property type="project" value="UniProtKB-SubCell"/>
</dbReference>
<evidence type="ECO:0000256" key="2">
    <source>
        <dbReference type="ARBA" id="ARBA00009142"/>
    </source>
</evidence>
<feature type="transmembrane region" description="Helical" evidence="8">
    <location>
        <begin position="206"/>
        <end position="223"/>
    </location>
</feature>
<protein>
    <recommendedName>
        <fullName evidence="8">Probable membrane transporter protein</fullName>
    </recommendedName>
</protein>
<evidence type="ECO:0000256" key="6">
    <source>
        <dbReference type="ARBA" id="ARBA00022989"/>
    </source>
</evidence>
<dbReference type="KEGG" id="lacs:H4075_14665"/>
<feature type="transmembrane region" description="Helical" evidence="8">
    <location>
        <begin position="77"/>
        <end position="95"/>
    </location>
</feature>
<keyword evidence="10" id="KW-1185">Reference proteome</keyword>
<dbReference type="PANTHER" id="PTHR30269">
    <property type="entry name" value="TRANSMEMBRANE PROTEIN YFCA"/>
    <property type="match status" value="1"/>
</dbReference>
<feature type="transmembrane region" description="Helical" evidence="8">
    <location>
        <begin position="6"/>
        <end position="25"/>
    </location>
</feature>
<dbReference type="InterPro" id="IPR052017">
    <property type="entry name" value="TSUP"/>
</dbReference>
<evidence type="ECO:0000256" key="4">
    <source>
        <dbReference type="ARBA" id="ARBA00022475"/>
    </source>
</evidence>
<evidence type="ECO:0000313" key="10">
    <source>
        <dbReference type="Proteomes" id="UP000515344"/>
    </source>
</evidence>
<accession>A0A7G5XCW3</accession>
<comment type="similarity">
    <text evidence="2 8">Belongs to the 4-toluene sulfonate uptake permease (TSUP) (TC 2.A.102) family.</text>
</comment>
<feature type="transmembrane region" description="Helical" evidence="8">
    <location>
        <begin position="175"/>
        <end position="194"/>
    </location>
</feature>
<name>A0A7G5XCW3_9BACT</name>
<comment type="subcellular location">
    <subcellularLocation>
        <location evidence="1 8">Cell membrane</location>
        <topology evidence="1 8">Multi-pass membrane protein</topology>
    </subcellularLocation>
</comment>
<evidence type="ECO:0000256" key="8">
    <source>
        <dbReference type="RuleBase" id="RU363041"/>
    </source>
</evidence>
<sequence length="250" mass="27896">MEILSLYSLSYWAFILLAAFAIGLAKGGLKGVDMLAVTIMALAFGGKSSTGIVLPLLCFADIGAVSYYNRHAQWKHFWKVIPWMIIGILLGVFSGKDMDEIVFRKIMAVIIVITIVLVLWLEFRKSTSVPQHPLFATGTGLAAGFTTMIGNLAGAFANLYFLAMRLPKNDFIGTAAWIFLVMNLFKLPFQVFYWKNINVQTLQTDLVLLPALILGFLLGIRLTQKIRDLHYRKMVLLLTLAGSVLMLMKK</sequence>
<dbReference type="InterPro" id="IPR002781">
    <property type="entry name" value="TM_pro_TauE-like"/>
</dbReference>
<feature type="transmembrane region" description="Helical" evidence="8">
    <location>
        <begin position="37"/>
        <end position="57"/>
    </location>
</feature>
<proteinExistence type="inferred from homology"/>
<reference evidence="10" key="1">
    <citation type="submission" date="2020-08" db="EMBL/GenBank/DDBJ databases">
        <title>Lacibacter sp. S13-6-6 genome sequencing.</title>
        <authorList>
            <person name="Jin L."/>
        </authorList>
    </citation>
    <scope>NUCLEOTIDE SEQUENCE [LARGE SCALE GENOMIC DNA]</scope>
    <source>
        <strain evidence="10">S13-6-6</strain>
    </source>
</reference>
<evidence type="ECO:0000256" key="1">
    <source>
        <dbReference type="ARBA" id="ARBA00004651"/>
    </source>
</evidence>
<keyword evidence="3" id="KW-0813">Transport</keyword>
<evidence type="ECO:0000256" key="3">
    <source>
        <dbReference type="ARBA" id="ARBA00022448"/>
    </source>
</evidence>
<keyword evidence="6 8" id="KW-1133">Transmembrane helix</keyword>
<organism evidence="9 10">
    <name type="scientific">Lacibacter sediminis</name>
    <dbReference type="NCBI Taxonomy" id="2760713"/>
    <lineage>
        <taxon>Bacteria</taxon>
        <taxon>Pseudomonadati</taxon>
        <taxon>Bacteroidota</taxon>
        <taxon>Chitinophagia</taxon>
        <taxon>Chitinophagales</taxon>
        <taxon>Chitinophagaceae</taxon>
        <taxon>Lacibacter</taxon>
    </lineage>
</organism>
<evidence type="ECO:0000256" key="7">
    <source>
        <dbReference type="ARBA" id="ARBA00023136"/>
    </source>
</evidence>
<feature type="transmembrane region" description="Helical" evidence="8">
    <location>
        <begin position="102"/>
        <end position="121"/>
    </location>
</feature>
<keyword evidence="7 8" id="KW-0472">Membrane</keyword>
<evidence type="ECO:0000256" key="5">
    <source>
        <dbReference type="ARBA" id="ARBA00022692"/>
    </source>
</evidence>
<evidence type="ECO:0000313" key="9">
    <source>
        <dbReference type="EMBL" id="QNA43316.1"/>
    </source>
</evidence>
<keyword evidence="4 8" id="KW-1003">Cell membrane</keyword>
<dbReference type="RefSeq" id="WP_182801581.1">
    <property type="nucleotide sequence ID" value="NZ_CP060007.1"/>
</dbReference>
<dbReference type="PANTHER" id="PTHR30269:SF23">
    <property type="entry name" value="MEMBRANE TRANSPORTER PROTEIN YDHB-RELATED"/>
    <property type="match status" value="1"/>
</dbReference>
<dbReference type="Proteomes" id="UP000515344">
    <property type="component" value="Chromosome"/>
</dbReference>
<dbReference type="EMBL" id="CP060007">
    <property type="protein sequence ID" value="QNA43316.1"/>
    <property type="molecule type" value="Genomic_DNA"/>
</dbReference>
<gene>
    <name evidence="9" type="ORF">H4075_14665</name>
</gene>
<dbReference type="AlphaFoldDB" id="A0A7G5XCW3"/>
<dbReference type="Pfam" id="PF01925">
    <property type="entry name" value="TauE"/>
    <property type="match status" value="1"/>
</dbReference>
<keyword evidence="5 8" id="KW-0812">Transmembrane</keyword>
<feature type="transmembrane region" description="Helical" evidence="8">
    <location>
        <begin position="141"/>
        <end position="163"/>
    </location>
</feature>